<feature type="non-terminal residue" evidence="7">
    <location>
        <position position="368"/>
    </location>
</feature>
<dbReference type="PROSITE" id="PS50195">
    <property type="entry name" value="PX"/>
    <property type="match status" value="1"/>
</dbReference>
<evidence type="ECO:0000259" key="5">
    <source>
        <dbReference type="PROSITE" id="PS50002"/>
    </source>
</evidence>
<dbReference type="Proteomes" id="UP000095009">
    <property type="component" value="Unassembled WGS sequence"/>
</dbReference>
<dbReference type="SUPFAM" id="SSF50044">
    <property type="entry name" value="SH3-domain"/>
    <property type="match status" value="1"/>
</dbReference>
<dbReference type="CDD" id="cd11879">
    <property type="entry name" value="SH3_Bem1p_2"/>
    <property type="match status" value="1"/>
</dbReference>
<dbReference type="GO" id="GO:0035091">
    <property type="term" value="F:phosphatidylinositol binding"/>
    <property type="evidence" value="ECO:0007669"/>
    <property type="project" value="InterPro"/>
</dbReference>
<dbReference type="InterPro" id="IPR051228">
    <property type="entry name" value="NADPH_Oxidase/PX-Domain"/>
</dbReference>
<organism evidence="7 8">
    <name type="scientific">Nadsonia fulvescens var. elongata DSM 6958</name>
    <dbReference type="NCBI Taxonomy" id="857566"/>
    <lineage>
        <taxon>Eukaryota</taxon>
        <taxon>Fungi</taxon>
        <taxon>Dikarya</taxon>
        <taxon>Ascomycota</taxon>
        <taxon>Saccharomycotina</taxon>
        <taxon>Dipodascomycetes</taxon>
        <taxon>Dipodascales</taxon>
        <taxon>Dipodascales incertae sedis</taxon>
        <taxon>Nadsonia</taxon>
    </lineage>
</organism>
<dbReference type="SMART" id="SM00312">
    <property type="entry name" value="PX"/>
    <property type="match status" value="1"/>
</dbReference>
<keyword evidence="2" id="KW-0677">Repeat</keyword>
<reference evidence="7 8" key="1">
    <citation type="journal article" date="2016" name="Proc. Natl. Acad. Sci. U.S.A.">
        <title>Comparative genomics of biotechnologically important yeasts.</title>
        <authorList>
            <person name="Riley R."/>
            <person name="Haridas S."/>
            <person name="Wolfe K.H."/>
            <person name="Lopes M.R."/>
            <person name="Hittinger C.T."/>
            <person name="Goeker M."/>
            <person name="Salamov A.A."/>
            <person name="Wisecaver J.H."/>
            <person name="Long T.M."/>
            <person name="Calvey C.H."/>
            <person name="Aerts A.L."/>
            <person name="Barry K.W."/>
            <person name="Choi C."/>
            <person name="Clum A."/>
            <person name="Coughlan A.Y."/>
            <person name="Deshpande S."/>
            <person name="Douglass A.P."/>
            <person name="Hanson S.J."/>
            <person name="Klenk H.-P."/>
            <person name="LaButti K.M."/>
            <person name="Lapidus A."/>
            <person name="Lindquist E.A."/>
            <person name="Lipzen A.M."/>
            <person name="Meier-Kolthoff J.P."/>
            <person name="Ohm R.A."/>
            <person name="Otillar R.P."/>
            <person name="Pangilinan J.L."/>
            <person name="Peng Y."/>
            <person name="Rokas A."/>
            <person name="Rosa C.A."/>
            <person name="Scheuner C."/>
            <person name="Sibirny A.A."/>
            <person name="Slot J.C."/>
            <person name="Stielow J.B."/>
            <person name="Sun H."/>
            <person name="Kurtzman C.P."/>
            <person name="Blackwell M."/>
            <person name="Grigoriev I.V."/>
            <person name="Jeffries T.W."/>
        </authorList>
    </citation>
    <scope>NUCLEOTIDE SEQUENCE [LARGE SCALE GENOMIC DNA]</scope>
    <source>
        <strain evidence="7 8">DSM 6958</strain>
    </source>
</reference>
<gene>
    <name evidence="7" type="ORF">NADFUDRAFT_45276</name>
</gene>
<dbReference type="FunFam" id="2.30.30.40:FF:000093">
    <property type="entry name" value="Protein kinase activator Bem1"/>
    <property type="match status" value="1"/>
</dbReference>
<evidence type="ECO:0000256" key="4">
    <source>
        <dbReference type="SAM" id="MobiDB-lite"/>
    </source>
</evidence>
<dbReference type="InterPro" id="IPR036028">
    <property type="entry name" value="SH3-like_dom_sf"/>
</dbReference>
<dbReference type="InterPro" id="IPR036871">
    <property type="entry name" value="PX_dom_sf"/>
</dbReference>
<feature type="domain" description="PX" evidence="6">
    <location>
        <begin position="205"/>
        <end position="325"/>
    </location>
</feature>
<feature type="domain" description="SH3" evidence="5">
    <location>
        <begin position="43"/>
        <end position="105"/>
    </location>
</feature>
<evidence type="ECO:0000259" key="6">
    <source>
        <dbReference type="PROSITE" id="PS50195"/>
    </source>
</evidence>
<feature type="compositionally biased region" description="Low complexity" evidence="4">
    <location>
        <begin position="169"/>
        <end position="187"/>
    </location>
</feature>
<feature type="region of interest" description="Disordered" evidence="4">
    <location>
        <begin position="169"/>
        <end position="206"/>
    </location>
</feature>
<dbReference type="CDD" id="cd06890">
    <property type="entry name" value="PX_Bem1p"/>
    <property type="match status" value="1"/>
</dbReference>
<name>A0A1E3PP91_9ASCO</name>
<evidence type="ECO:0000313" key="8">
    <source>
        <dbReference type="Proteomes" id="UP000095009"/>
    </source>
</evidence>
<dbReference type="GO" id="GO:1902494">
    <property type="term" value="C:catalytic complex"/>
    <property type="evidence" value="ECO:0007669"/>
    <property type="project" value="UniProtKB-ARBA"/>
</dbReference>
<dbReference type="GO" id="GO:0051130">
    <property type="term" value="P:positive regulation of cellular component organization"/>
    <property type="evidence" value="ECO:0007669"/>
    <property type="project" value="UniProtKB-ARBA"/>
</dbReference>
<evidence type="ECO:0000313" key="7">
    <source>
        <dbReference type="EMBL" id="ODQ67044.1"/>
    </source>
</evidence>
<dbReference type="Pfam" id="PF00018">
    <property type="entry name" value="SH3_1"/>
    <property type="match status" value="1"/>
</dbReference>
<dbReference type="OrthoDB" id="548867at2759"/>
<evidence type="ECO:0000256" key="2">
    <source>
        <dbReference type="ARBA" id="ARBA00022737"/>
    </source>
</evidence>
<dbReference type="GO" id="GO:0043332">
    <property type="term" value="C:mating projection tip"/>
    <property type="evidence" value="ECO:0007669"/>
    <property type="project" value="TreeGrafter"/>
</dbReference>
<feature type="compositionally biased region" description="Polar residues" evidence="4">
    <location>
        <begin position="7"/>
        <end position="17"/>
    </location>
</feature>
<protein>
    <submittedName>
        <fullName evidence="7">Phox-like protein</fullName>
    </submittedName>
</protein>
<dbReference type="SUPFAM" id="SSF64268">
    <property type="entry name" value="PX domain"/>
    <property type="match status" value="1"/>
</dbReference>
<proteinExistence type="predicted"/>
<dbReference type="InterPro" id="IPR035550">
    <property type="entry name" value="Bem1/Scd2_PX"/>
</dbReference>
<dbReference type="Pfam" id="PF00787">
    <property type="entry name" value="PX"/>
    <property type="match status" value="1"/>
</dbReference>
<dbReference type="PANTHER" id="PTHR15706:SF2">
    <property type="entry name" value="SH3 AND PX DOMAIN-CONTAINING PROTEIN 2A"/>
    <property type="match status" value="1"/>
</dbReference>
<dbReference type="PROSITE" id="PS50002">
    <property type="entry name" value="SH3"/>
    <property type="match status" value="1"/>
</dbReference>
<dbReference type="SMART" id="SM00326">
    <property type="entry name" value="SH3"/>
    <property type="match status" value="1"/>
</dbReference>
<keyword evidence="8" id="KW-1185">Reference proteome</keyword>
<dbReference type="STRING" id="857566.A0A1E3PP91"/>
<evidence type="ECO:0000256" key="3">
    <source>
        <dbReference type="PROSITE-ProRule" id="PRU00192"/>
    </source>
</evidence>
<dbReference type="Gene3D" id="3.30.1520.10">
    <property type="entry name" value="Phox-like domain"/>
    <property type="match status" value="1"/>
</dbReference>
<accession>A0A1E3PP91</accession>
<dbReference type="EMBL" id="KV454407">
    <property type="protein sequence ID" value="ODQ67044.1"/>
    <property type="molecule type" value="Genomic_DNA"/>
</dbReference>
<dbReference type="InterPro" id="IPR001452">
    <property type="entry name" value="SH3_domain"/>
</dbReference>
<evidence type="ECO:0000256" key="1">
    <source>
        <dbReference type="ARBA" id="ARBA00022443"/>
    </source>
</evidence>
<sequence>MYEKNRLSNTSMASVSTHSDKSPSSRPGSTLNTQTNGTGSKLQNSLYGVVLYDFVAERPDELDAKEGDAIIVIAQSNHEWIVAKPIGKLGGPGLIPISYIQIRNTVSGQDIDDVEEAIRKAGVPKVEEWKRMTAEYKASSIPLGRFDEESSQANIPNSFQNQFKNMTLQQEQRQSGQYQQQQQFQPQGDDNIQEYGPEEEDDDQGDHSLVVSASVENYAKQNGRYWYLVICELENGHYRSLCRFYQDFYDFQIVLLKEFPEEAGHTGQTRLLPFMPGPLAHVNDSISSQRIVNLDDYVRKLLSLPDYISKSPIAQSLFTLRQGDVKSTTRESISLPSPPDANNAETKHIHHHQQQQQQQINSQNFYNI</sequence>
<dbReference type="InterPro" id="IPR035549">
    <property type="entry name" value="Bem1/Scd2_SH3_2"/>
</dbReference>
<dbReference type="InterPro" id="IPR001683">
    <property type="entry name" value="PX_dom"/>
</dbReference>
<dbReference type="GO" id="GO:0000747">
    <property type="term" value="P:conjugation with cellular fusion"/>
    <property type="evidence" value="ECO:0007669"/>
    <property type="project" value="TreeGrafter"/>
</dbReference>
<dbReference type="PANTHER" id="PTHR15706">
    <property type="entry name" value="SH3 MULTIPLE DOMAIN"/>
    <property type="match status" value="1"/>
</dbReference>
<dbReference type="GO" id="GO:0005938">
    <property type="term" value="C:cell cortex"/>
    <property type="evidence" value="ECO:0007669"/>
    <property type="project" value="UniProtKB-ARBA"/>
</dbReference>
<feature type="region of interest" description="Disordered" evidence="4">
    <location>
        <begin position="328"/>
        <end position="368"/>
    </location>
</feature>
<dbReference type="GO" id="GO:0030674">
    <property type="term" value="F:protein-macromolecule adaptor activity"/>
    <property type="evidence" value="ECO:0007669"/>
    <property type="project" value="TreeGrafter"/>
</dbReference>
<feature type="compositionally biased region" description="Polar residues" evidence="4">
    <location>
        <begin position="24"/>
        <end position="39"/>
    </location>
</feature>
<dbReference type="AlphaFoldDB" id="A0A1E3PP91"/>
<keyword evidence="1 3" id="KW-0728">SH3 domain</keyword>
<feature type="region of interest" description="Disordered" evidence="4">
    <location>
        <begin position="1"/>
        <end position="39"/>
    </location>
</feature>
<dbReference type="Gene3D" id="2.30.30.40">
    <property type="entry name" value="SH3 Domains"/>
    <property type="match status" value="1"/>
</dbReference>